<dbReference type="Proteomes" id="UP000557392">
    <property type="component" value="Unassembled WGS sequence"/>
</dbReference>
<accession>A0A7W6JW89</accession>
<dbReference type="InterPro" id="IPR014469">
    <property type="entry name" value="DUF2271"/>
</dbReference>
<evidence type="ECO:0000313" key="2">
    <source>
        <dbReference type="EMBL" id="MBB4100709.1"/>
    </source>
</evidence>
<dbReference type="PIRSF" id="PIRSF014995">
    <property type="entry name" value="UCP014995"/>
    <property type="match status" value="1"/>
</dbReference>
<keyword evidence="3" id="KW-1185">Reference proteome</keyword>
<evidence type="ECO:0008006" key="4">
    <source>
        <dbReference type="Google" id="ProtNLM"/>
    </source>
</evidence>
<organism evidence="2 3">
    <name type="scientific">Sphingomonas kyeonggiensis</name>
    <dbReference type="NCBI Taxonomy" id="1268553"/>
    <lineage>
        <taxon>Bacteria</taxon>
        <taxon>Pseudomonadati</taxon>
        <taxon>Pseudomonadota</taxon>
        <taxon>Alphaproteobacteria</taxon>
        <taxon>Sphingomonadales</taxon>
        <taxon>Sphingomonadaceae</taxon>
        <taxon>Sphingomonas</taxon>
    </lineage>
</organism>
<feature type="chain" id="PRO_5031171511" description="DUF2271 domain-containing protein" evidence="1">
    <location>
        <begin position="24"/>
        <end position="175"/>
    </location>
</feature>
<evidence type="ECO:0000256" key="1">
    <source>
        <dbReference type="SAM" id="SignalP"/>
    </source>
</evidence>
<sequence length="175" mass="18484">MQYRITGLTLAAIGAGLPGAAGAQTLDLSVTIPQMKVAEYHRPYVAVWLEKEGAAPRTLQVWYDFDGRSAEGAGTKWLRDMRQWWRVVGRGMSFPADGVTGATKAAGTHKIALVAGKGALPALAPGNYKLMVEAAREVGGREVVTVPFTWNGSKATTATAKGASELGAVTVSIKR</sequence>
<name>A0A7W6JW89_9SPHN</name>
<evidence type="ECO:0000313" key="3">
    <source>
        <dbReference type="Proteomes" id="UP000557392"/>
    </source>
</evidence>
<comment type="caution">
    <text evidence="2">The sequence shown here is derived from an EMBL/GenBank/DDBJ whole genome shotgun (WGS) entry which is preliminary data.</text>
</comment>
<dbReference type="Pfam" id="PF10029">
    <property type="entry name" value="DUF2271"/>
    <property type="match status" value="1"/>
</dbReference>
<dbReference type="AlphaFoldDB" id="A0A7W6JW89"/>
<feature type="signal peptide" evidence="1">
    <location>
        <begin position="1"/>
        <end position="23"/>
    </location>
</feature>
<dbReference type="RefSeq" id="WP_183999987.1">
    <property type="nucleotide sequence ID" value="NZ_JACIEH010000003.1"/>
</dbReference>
<keyword evidence="1" id="KW-0732">Signal</keyword>
<reference evidence="2 3" key="1">
    <citation type="submission" date="2020-08" db="EMBL/GenBank/DDBJ databases">
        <title>Genomic Encyclopedia of Type Strains, Phase IV (KMG-IV): sequencing the most valuable type-strain genomes for metagenomic binning, comparative biology and taxonomic classification.</title>
        <authorList>
            <person name="Goeker M."/>
        </authorList>
    </citation>
    <scope>NUCLEOTIDE SEQUENCE [LARGE SCALE GENOMIC DNA]</scope>
    <source>
        <strain evidence="2 3">DSM 101806</strain>
    </source>
</reference>
<proteinExistence type="predicted"/>
<protein>
    <recommendedName>
        <fullName evidence="4">DUF2271 domain-containing protein</fullName>
    </recommendedName>
</protein>
<gene>
    <name evidence="2" type="ORF">GGR46_004281</name>
</gene>
<dbReference type="EMBL" id="JACIEH010000003">
    <property type="protein sequence ID" value="MBB4100709.1"/>
    <property type="molecule type" value="Genomic_DNA"/>
</dbReference>